<proteinExistence type="predicted"/>
<gene>
    <name evidence="3" type="ORF">H9661_08500</name>
</gene>
<keyword evidence="4" id="KW-1185">Reference proteome</keyword>
<feature type="transmembrane region" description="Helical" evidence="1">
    <location>
        <begin position="252"/>
        <end position="271"/>
    </location>
</feature>
<dbReference type="EMBL" id="JACSRA010000011">
    <property type="protein sequence ID" value="MBD7911393.1"/>
    <property type="molecule type" value="Genomic_DNA"/>
</dbReference>
<dbReference type="PROSITE" id="PS50156">
    <property type="entry name" value="SSD"/>
    <property type="match status" value="1"/>
</dbReference>
<dbReference type="InterPro" id="IPR000731">
    <property type="entry name" value="SSD"/>
</dbReference>
<keyword evidence="1" id="KW-0472">Membrane</keyword>
<feature type="domain" description="SSD" evidence="2">
    <location>
        <begin position="239"/>
        <end position="382"/>
    </location>
</feature>
<comment type="caution">
    <text evidence="3">The sequence shown here is derived from an EMBL/GenBank/DDBJ whole genome shotgun (WGS) entry which is preliminary data.</text>
</comment>
<reference evidence="3 4" key="1">
    <citation type="submission" date="2020-08" db="EMBL/GenBank/DDBJ databases">
        <title>A Genomic Blueprint of the Chicken Gut Microbiome.</title>
        <authorList>
            <person name="Gilroy R."/>
            <person name="Ravi A."/>
            <person name="Getino M."/>
            <person name="Pursley I."/>
            <person name="Horton D.L."/>
            <person name="Alikhan N.-F."/>
            <person name="Baker D."/>
            <person name="Gharbi K."/>
            <person name="Hall N."/>
            <person name="Watson M."/>
            <person name="Adriaenssens E.M."/>
            <person name="Foster-Nyarko E."/>
            <person name="Jarju S."/>
            <person name="Secka A."/>
            <person name="Antonio M."/>
            <person name="Oren A."/>
            <person name="Chaudhuri R."/>
            <person name="La Ragione R.M."/>
            <person name="Hildebrand F."/>
            <person name="Pallen M.J."/>
        </authorList>
    </citation>
    <scope>NUCLEOTIDE SEQUENCE [LARGE SCALE GENOMIC DNA]</scope>
    <source>
        <strain evidence="3 4">Sa3CVN1</strain>
    </source>
</reference>
<organism evidence="3 4">
    <name type="scientific">Clostridium cibarium</name>
    <dbReference type="NCBI Taxonomy" id="2762247"/>
    <lineage>
        <taxon>Bacteria</taxon>
        <taxon>Bacillati</taxon>
        <taxon>Bacillota</taxon>
        <taxon>Clostridia</taxon>
        <taxon>Eubacteriales</taxon>
        <taxon>Clostridiaceae</taxon>
        <taxon>Clostridium</taxon>
    </lineage>
</organism>
<feature type="transmembrane region" description="Helical" evidence="1">
    <location>
        <begin position="357"/>
        <end position="379"/>
    </location>
</feature>
<evidence type="ECO:0000259" key="2">
    <source>
        <dbReference type="PROSITE" id="PS50156"/>
    </source>
</evidence>
<evidence type="ECO:0000313" key="4">
    <source>
        <dbReference type="Proteomes" id="UP000627781"/>
    </source>
</evidence>
<accession>A0ABR8PTC1</accession>
<sequence>MDCYKSKIPILKNNFTIESMISEKKEKSYILMTPVKKYKITQECKDIIEAMDGKNTYDDISNILNTDISAKKLIELYGSLFNKMGIAEGNENLNIKKSFLFWKVKLIDSKKIAGFKFIDKLFEKKICIGACTLILIINLIGIIKFYDNNKIYDVVMSLKKVSTIIIPLLLLYLSVFIHELGHFFCSKYFGVTPGNIGFGFYFTSPVLFIDLDEVWKLNKDKRVFVNLAGLYFQYIYLSLISLISIILGFGNLFFLCLIFGICCLTNLIPFIKLDGYWVLADYFEIENLLKYSMNIVLSKFRIKKENKNLKSNLDERQKKFLHMYIKGLSIFMIAFVSALILMFGYSIFSIYKNIKYFLLYGSIEFFNTLKLILTVMISIKMIRVMRNIIKE</sequence>
<name>A0ABR8PTC1_9CLOT</name>
<keyword evidence="1" id="KW-0812">Transmembrane</keyword>
<evidence type="ECO:0000256" key="1">
    <source>
        <dbReference type="SAM" id="Phobius"/>
    </source>
</evidence>
<feature type="transmembrane region" description="Helical" evidence="1">
    <location>
        <begin position="223"/>
        <end position="246"/>
    </location>
</feature>
<dbReference type="Proteomes" id="UP000627781">
    <property type="component" value="Unassembled WGS sequence"/>
</dbReference>
<evidence type="ECO:0000313" key="3">
    <source>
        <dbReference type="EMBL" id="MBD7911393.1"/>
    </source>
</evidence>
<dbReference type="RefSeq" id="WP_191768244.1">
    <property type="nucleotide sequence ID" value="NZ_JACSRA010000011.1"/>
</dbReference>
<feature type="transmembrane region" description="Helical" evidence="1">
    <location>
        <begin position="328"/>
        <end position="351"/>
    </location>
</feature>
<keyword evidence="1" id="KW-1133">Transmembrane helix</keyword>
<feature type="transmembrane region" description="Helical" evidence="1">
    <location>
        <begin position="126"/>
        <end position="146"/>
    </location>
</feature>
<protein>
    <recommendedName>
        <fullName evidence="2">SSD domain-containing protein</fullName>
    </recommendedName>
</protein>
<feature type="transmembrane region" description="Helical" evidence="1">
    <location>
        <begin position="158"/>
        <end position="177"/>
    </location>
</feature>